<evidence type="ECO:0000313" key="2">
    <source>
        <dbReference type="Proteomes" id="UP001150581"/>
    </source>
</evidence>
<proteinExistence type="predicted"/>
<accession>A0ACC1I4K6</accession>
<dbReference type="Proteomes" id="UP001150581">
    <property type="component" value="Unassembled WGS sequence"/>
</dbReference>
<name>A0ACC1I4K6_9FUNG</name>
<comment type="caution">
    <text evidence="1">The sequence shown here is derived from an EMBL/GenBank/DDBJ whole genome shotgun (WGS) entry which is preliminary data.</text>
</comment>
<reference evidence="1" key="1">
    <citation type="submission" date="2022-07" db="EMBL/GenBank/DDBJ databases">
        <title>Phylogenomic reconstructions and comparative analyses of Kickxellomycotina fungi.</title>
        <authorList>
            <person name="Reynolds N.K."/>
            <person name="Stajich J.E."/>
            <person name="Barry K."/>
            <person name="Grigoriev I.V."/>
            <person name="Crous P."/>
            <person name="Smith M.E."/>
        </authorList>
    </citation>
    <scope>NUCLEOTIDE SEQUENCE</scope>
    <source>
        <strain evidence="1">Benny 63K</strain>
    </source>
</reference>
<sequence length="424" mass="44694">MDSAGPSPKMLIMPSGEPLATSKAVRTGRGAKPHVPSACTNCKKAHLACDLQRPCHRCVNSSKCDTCKDVQHKKRGRPRSKDKAQAASSGGGGGSSIGAESKSPMETQMFQFSFMTESGGGGGGSPTATAAPSCSPSAAPSAPPSPKPSHISLPPAACTAHLFLTPGLLCLRLEEPAAERAMLGHSLLSLINRSMVDFISPHDRPAVLAVFESLRAQLSQRLVAQRSAYASSVLGNPPRAVDPNTFQALPLPRLLQRVCSDIAGSVRAHLRTASGAHDLFDIHVFVGAVSSPPLATAGVVLDEAYFVCRITRFDALRAMLAAPLALSPRRASKRALAEEDMWPSKRRLVGPAAQQNASCDALYMLAEVTDSGASDEQSTVFSSPQLSASSPSLRATVPSRHTMLPSLADMLRSLDNPDSMRFAR</sequence>
<evidence type="ECO:0000313" key="1">
    <source>
        <dbReference type="EMBL" id="KAJ1886638.1"/>
    </source>
</evidence>
<dbReference type="EMBL" id="JANBPG010002212">
    <property type="protein sequence ID" value="KAJ1886638.1"/>
    <property type="molecule type" value="Genomic_DNA"/>
</dbReference>
<protein>
    <submittedName>
        <fullName evidence="1">Uncharacterized protein</fullName>
    </submittedName>
</protein>
<gene>
    <name evidence="1" type="ORF">LPJ66_009530</name>
</gene>
<organism evidence="1 2">
    <name type="scientific">Kickxella alabastrina</name>
    <dbReference type="NCBI Taxonomy" id="61397"/>
    <lineage>
        <taxon>Eukaryota</taxon>
        <taxon>Fungi</taxon>
        <taxon>Fungi incertae sedis</taxon>
        <taxon>Zoopagomycota</taxon>
        <taxon>Kickxellomycotina</taxon>
        <taxon>Kickxellomycetes</taxon>
        <taxon>Kickxellales</taxon>
        <taxon>Kickxellaceae</taxon>
        <taxon>Kickxella</taxon>
    </lineage>
</organism>
<keyword evidence="2" id="KW-1185">Reference proteome</keyword>